<proteinExistence type="predicted"/>
<organism evidence="1">
    <name type="scientific">uncultured bacterium</name>
    <name type="common">gcode 4</name>
    <dbReference type="NCBI Taxonomy" id="1234023"/>
    <lineage>
        <taxon>Bacteria</taxon>
        <taxon>environmental samples</taxon>
    </lineage>
</organism>
<evidence type="ECO:0000313" key="1">
    <source>
        <dbReference type="EMBL" id="EKD66420.1"/>
    </source>
</evidence>
<dbReference type="SUPFAM" id="SSF89550">
    <property type="entry name" value="PHP domain-like"/>
    <property type="match status" value="1"/>
</dbReference>
<dbReference type="AlphaFoldDB" id="K2AEE0"/>
<dbReference type="EMBL" id="AMFJ01021630">
    <property type="protein sequence ID" value="EKD66420.1"/>
    <property type="molecule type" value="Genomic_DNA"/>
</dbReference>
<evidence type="ECO:0008006" key="2">
    <source>
        <dbReference type="Google" id="ProtNLM"/>
    </source>
</evidence>
<sequence length="304" mass="37167">MKTDCHFHTNLSDWKFDNAQVIAQAKEKWVKFAICTDHDIVNSEFPHLARTSWILSYEWVEASCFDEKNNHHLHFTTYSKKFNGKVTRILEKTRDWKKIKISSQIALLQKNWFRVEIKEFYDFYSTKTNIDNLNSYHLASYILRFPENLELIKKLTWENLNIEQFLLRCLKIEWDLKHIWAVEIEWYEPTIAEFWQVAKQENYIFSLAHPNFKMTQEKFRQRIEYYLNLWVNAVEINVQAEKSRVELILKFQKKYDFLLTFWSDCHFKTNKWEKHWGFWDINPYVSQELVNLNLENLKKKLELN</sequence>
<dbReference type="InterPro" id="IPR016195">
    <property type="entry name" value="Pol/histidinol_Pase-like"/>
</dbReference>
<reference evidence="1" key="1">
    <citation type="journal article" date="2012" name="Science">
        <title>Fermentation, hydrogen, and sulfur metabolism in multiple uncultivated bacterial phyla.</title>
        <authorList>
            <person name="Wrighton K.C."/>
            <person name="Thomas B.C."/>
            <person name="Sharon I."/>
            <person name="Miller C.S."/>
            <person name="Castelle C.J."/>
            <person name="VerBerkmoes N.C."/>
            <person name="Wilkins M.J."/>
            <person name="Hettich R.L."/>
            <person name="Lipton M.S."/>
            <person name="Williams K.H."/>
            <person name="Long P.E."/>
            <person name="Banfield J.F."/>
        </authorList>
    </citation>
    <scope>NUCLEOTIDE SEQUENCE [LARGE SCALE GENOMIC DNA]</scope>
</reference>
<accession>K2AEE0</accession>
<gene>
    <name evidence="1" type="ORF">ACD_49C00044G0022</name>
</gene>
<dbReference type="Gene3D" id="3.20.20.140">
    <property type="entry name" value="Metal-dependent hydrolases"/>
    <property type="match status" value="1"/>
</dbReference>
<protein>
    <recommendedName>
        <fullName evidence="2">Polymerase/histidinol phosphatase N-terminal domain-containing protein</fullName>
    </recommendedName>
</protein>
<name>K2AEE0_9BACT</name>
<comment type="caution">
    <text evidence="1">The sequence shown here is derived from an EMBL/GenBank/DDBJ whole genome shotgun (WGS) entry which is preliminary data.</text>
</comment>